<evidence type="ECO:0000313" key="1">
    <source>
        <dbReference type="EMBL" id="ANU62746.1"/>
    </source>
</evidence>
<name>A0A1B1S7H5_9BACT</name>
<dbReference type="GeneID" id="65535760"/>
<dbReference type="SUPFAM" id="SSF56529">
    <property type="entry name" value="FAH"/>
    <property type="match status" value="1"/>
</dbReference>
<dbReference type="OrthoDB" id="9805307at2"/>
<dbReference type="RefSeq" id="WP_068960124.1">
    <property type="nucleotide sequence ID" value="NZ_CAJTAP010000002.1"/>
</dbReference>
<dbReference type="GO" id="GO:0003824">
    <property type="term" value="F:catalytic activity"/>
    <property type="evidence" value="ECO:0007669"/>
    <property type="project" value="InterPro"/>
</dbReference>
<proteinExistence type="predicted"/>
<dbReference type="Proteomes" id="UP000186351">
    <property type="component" value="Chromosome"/>
</dbReference>
<dbReference type="AlphaFoldDB" id="A0A1B1S7H5"/>
<reference evidence="2" key="1">
    <citation type="submission" date="2016-04" db="EMBL/GenBank/DDBJ databases">
        <title>Complete Genome Sequences of Twelve Strains of a Stable Defined Moderately Diverse Mouse Microbiota 2 (sDMDMm2).</title>
        <authorList>
            <person name="Uchimura Y."/>
            <person name="Wyss M."/>
            <person name="Brugiroux S."/>
            <person name="Limenitakis J.P."/>
            <person name="Stecher B."/>
            <person name="McCoy K.D."/>
            <person name="Macpherson A.J."/>
        </authorList>
    </citation>
    <scope>NUCLEOTIDE SEQUENCE [LARGE SCALE GENOMIC DNA]</scope>
    <source>
        <strain evidence="2">YL27</strain>
    </source>
</reference>
<dbReference type="EMBL" id="CP015402">
    <property type="protein sequence ID" value="ANU62746.1"/>
    <property type="molecule type" value="Genomic_DNA"/>
</dbReference>
<organism evidence="1 2">
    <name type="scientific">Muribaculum intestinale</name>
    <dbReference type="NCBI Taxonomy" id="1796646"/>
    <lineage>
        <taxon>Bacteria</taxon>
        <taxon>Pseudomonadati</taxon>
        <taxon>Bacteroidota</taxon>
        <taxon>Bacteroidia</taxon>
        <taxon>Bacteroidales</taxon>
        <taxon>Muribaculaceae</taxon>
        <taxon>Muribaculum</taxon>
    </lineage>
</organism>
<evidence type="ECO:0008006" key="3">
    <source>
        <dbReference type="Google" id="ProtNLM"/>
    </source>
</evidence>
<keyword evidence="2" id="KW-1185">Reference proteome</keyword>
<dbReference type="InterPro" id="IPR036663">
    <property type="entry name" value="Fumarylacetoacetase_C_sf"/>
</dbReference>
<accession>A0A1Z2XEA8</accession>
<sequence>MKAVVSMRRPDAHFDSATPVTVVPDSAILRTGRPWFIPPFAPEWRLETVLALRISRLGHCIGAKFAGRYFDAITIGVMPRPVPHDTANGLLDAFDGAFITGDWMPLPADKNIEVSTPTANVSLGPQLDLAPAIIERFSEFATMKMGDIIGLCTFAPMDNPPLDTHWEGGINGTTLLSFNIK</sequence>
<protein>
    <recommendedName>
        <fullName evidence="3">Fumarylacetoacetase-like C-terminal domain-containing protein</fullName>
    </recommendedName>
</protein>
<gene>
    <name evidence="1" type="ORF">A4V02_02745</name>
</gene>
<accession>A0A1B1S7H5</accession>
<dbReference type="STRING" id="1796646.A4V02_02745"/>
<dbReference type="KEGG" id="pary:A4V02_02745"/>
<evidence type="ECO:0000313" key="2">
    <source>
        <dbReference type="Proteomes" id="UP000186351"/>
    </source>
</evidence>